<comment type="catalytic activity">
    <reaction evidence="7">
        <text>[thioredoxin]-dithiol + NADP(+) = [thioredoxin]-disulfide + NADPH + H(+)</text>
        <dbReference type="Rhea" id="RHEA:20345"/>
        <dbReference type="Rhea" id="RHEA-COMP:10698"/>
        <dbReference type="Rhea" id="RHEA-COMP:10700"/>
        <dbReference type="ChEBI" id="CHEBI:15378"/>
        <dbReference type="ChEBI" id="CHEBI:29950"/>
        <dbReference type="ChEBI" id="CHEBI:50058"/>
        <dbReference type="ChEBI" id="CHEBI:57783"/>
        <dbReference type="ChEBI" id="CHEBI:58349"/>
        <dbReference type="EC" id="1.8.1.9"/>
    </reaction>
</comment>
<dbReference type="InterPro" id="IPR050097">
    <property type="entry name" value="Ferredoxin-NADP_redctase_2"/>
</dbReference>
<evidence type="ECO:0000256" key="4">
    <source>
        <dbReference type="ARBA" id="ARBA00023002"/>
    </source>
</evidence>
<feature type="domain" description="FAD/NAD(P)-binding" evidence="9">
    <location>
        <begin position="4"/>
        <end position="291"/>
    </location>
</feature>
<dbReference type="OrthoDB" id="9806179at2"/>
<organism evidence="10 11">
    <name type="scientific">Sporotomaculum syntrophicum</name>
    <dbReference type="NCBI Taxonomy" id="182264"/>
    <lineage>
        <taxon>Bacteria</taxon>
        <taxon>Bacillati</taxon>
        <taxon>Bacillota</taxon>
        <taxon>Clostridia</taxon>
        <taxon>Eubacteriales</taxon>
        <taxon>Desulfallaceae</taxon>
        <taxon>Sporotomaculum</taxon>
    </lineage>
</organism>
<gene>
    <name evidence="10" type="primary">trxB</name>
    <name evidence="10" type="ORF">SPSYN_02456</name>
</gene>
<evidence type="ECO:0000256" key="1">
    <source>
        <dbReference type="ARBA" id="ARBA00009333"/>
    </source>
</evidence>
<dbReference type="InterPro" id="IPR008255">
    <property type="entry name" value="Pyr_nucl-diS_OxRdtase_2_AS"/>
</dbReference>
<comment type="cofactor">
    <cofactor evidence="8">
        <name>FAD</name>
        <dbReference type="ChEBI" id="CHEBI:57692"/>
    </cofactor>
    <text evidence="8">Binds 1 FAD per subunit.</text>
</comment>
<keyword evidence="8" id="KW-0521">NADP</keyword>
<dbReference type="RefSeq" id="WP_161822731.1">
    <property type="nucleotide sequence ID" value="NZ_LSRS01000005.1"/>
</dbReference>
<dbReference type="GO" id="GO:0004791">
    <property type="term" value="F:thioredoxin-disulfide reductase (NADPH) activity"/>
    <property type="evidence" value="ECO:0007669"/>
    <property type="project" value="UniProtKB-UniRule"/>
</dbReference>
<dbReference type="EC" id="1.8.1.9" evidence="7"/>
<keyword evidence="4 7" id="KW-0560">Oxidoreductase</keyword>
<name>A0A9D2WNF3_9FIRM</name>
<dbReference type="InterPro" id="IPR036188">
    <property type="entry name" value="FAD/NAD-bd_sf"/>
</dbReference>
<dbReference type="Proteomes" id="UP000798488">
    <property type="component" value="Unassembled WGS sequence"/>
</dbReference>
<dbReference type="PRINTS" id="PR00469">
    <property type="entry name" value="PNDRDTASEII"/>
</dbReference>
<protein>
    <recommendedName>
        <fullName evidence="7">Thioredoxin reductase</fullName>
        <ecNumber evidence="7">1.8.1.9</ecNumber>
    </recommendedName>
</protein>
<evidence type="ECO:0000313" key="10">
    <source>
        <dbReference type="EMBL" id="KAF1084677.1"/>
    </source>
</evidence>
<dbReference type="PROSITE" id="PS00573">
    <property type="entry name" value="PYRIDINE_REDOX_2"/>
    <property type="match status" value="1"/>
</dbReference>
<evidence type="ECO:0000259" key="9">
    <source>
        <dbReference type="Pfam" id="PF07992"/>
    </source>
</evidence>
<keyword evidence="11" id="KW-1185">Reference proteome</keyword>
<dbReference type="GO" id="GO:0019430">
    <property type="term" value="P:removal of superoxide radicals"/>
    <property type="evidence" value="ECO:0007669"/>
    <property type="project" value="UniProtKB-UniRule"/>
</dbReference>
<sequence length="308" mass="33089">MSLYDVTIIGGGPAGLAAGIYSARAALKTLLLEKGMPGGLAASTEFIENYPGFAEGVGGPELMMQMDAQARRFGTEVQSATAERIEAGEGCFTIHTDEGVITTKTIILATGAQSKKLNIPGEEEFHGRGVSYCATCDGAFFRDKEVAVIGGGNSAIEEALYLTKFASKVHILHRRGELRATKILQQRALEHEKIVMHWNSVVESISGQATVNEITVKDVRSEETKPLAVQGIFIYVGTQPVSALVTGLIKLDERGYIITDENMHTSQPGIFAAGDIRQKFLRQVVTAVADGAIAAVTAEKYIEDLQKK</sequence>
<dbReference type="PANTHER" id="PTHR48105">
    <property type="entry name" value="THIOREDOXIN REDUCTASE 1-RELATED-RELATED"/>
    <property type="match status" value="1"/>
</dbReference>
<dbReference type="EMBL" id="LSRS01000005">
    <property type="protein sequence ID" value="KAF1084677.1"/>
    <property type="molecule type" value="Genomic_DNA"/>
</dbReference>
<dbReference type="PRINTS" id="PR00368">
    <property type="entry name" value="FADPNR"/>
</dbReference>
<dbReference type="InterPro" id="IPR023753">
    <property type="entry name" value="FAD/NAD-binding_dom"/>
</dbReference>
<dbReference type="GO" id="GO:0005737">
    <property type="term" value="C:cytoplasm"/>
    <property type="evidence" value="ECO:0007669"/>
    <property type="project" value="InterPro"/>
</dbReference>
<evidence type="ECO:0000256" key="2">
    <source>
        <dbReference type="ARBA" id="ARBA00022630"/>
    </source>
</evidence>
<dbReference type="InterPro" id="IPR005982">
    <property type="entry name" value="Thioredox_Rdtase"/>
</dbReference>
<comment type="caution">
    <text evidence="10">The sequence shown here is derived from an EMBL/GenBank/DDBJ whole genome shotgun (WGS) entry which is preliminary data.</text>
</comment>
<dbReference type="SUPFAM" id="SSF51905">
    <property type="entry name" value="FAD/NAD(P)-binding domain"/>
    <property type="match status" value="1"/>
</dbReference>
<evidence type="ECO:0000313" key="11">
    <source>
        <dbReference type="Proteomes" id="UP000798488"/>
    </source>
</evidence>
<evidence type="ECO:0000256" key="7">
    <source>
        <dbReference type="RuleBase" id="RU003880"/>
    </source>
</evidence>
<comment type="similarity">
    <text evidence="1 7">Belongs to the class-II pyridine nucleotide-disulfide oxidoreductase family.</text>
</comment>
<dbReference type="NCBIfam" id="TIGR01292">
    <property type="entry name" value="TRX_reduct"/>
    <property type="match status" value="1"/>
</dbReference>
<keyword evidence="2 7" id="KW-0285">Flavoprotein</keyword>
<evidence type="ECO:0000256" key="6">
    <source>
        <dbReference type="ARBA" id="ARBA00023284"/>
    </source>
</evidence>
<evidence type="ECO:0000256" key="3">
    <source>
        <dbReference type="ARBA" id="ARBA00022827"/>
    </source>
</evidence>
<comment type="subunit">
    <text evidence="7">Homodimer.</text>
</comment>
<keyword evidence="6 7" id="KW-0676">Redox-active center</keyword>
<proteinExistence type="inferred from homology"/>
<dbReference type="AlphaFoldDB" id="A0A9D2WNF3"/>
<keyword evidence="3 7" id="KW-0274">FAD</keyword>
<evidence type="ECO:0000256" key="5">
    <source>
        <dbReference type="ARBA" id="ARBA00023157"/>
    </source>
</evidence>
<accession>A0A9D2WNF3</accession>
<dbReference type="Gene3D" id="3.50.50.60">
    <property type="entry name" value="FAD/NAD(P)-binding domain"/>
    <property type="match status" value="2"/>
</dbReference>
<evidence type="ECO:0000256" key="8">
    <source>
        <dbReference type="RuleBase" id="RU003881"/>
    </source>
</evidence>
<dbReference type="Pfam" id="PF07992">
    <property type="entry name" value="Pyr_redox_2"/>
    <property type="match status" value="1"/>
</dbReference>
<reference evidence="10" key="1">
    <citation type="submission" date="2016-02" db="EMBL/GenBank/DDBJ databases">
        <title>Draft Genome Sequence of Sporotomaculum syntrophicum Strain FB, a Syntrophic Benzoate Degrader.</title>
        <authorList>
            <person name="Nobu M.K."/>
            <person name="Narihiro T."/>
            <person name="Qiu Y.-L."/>
            <person name="Ohashi A."/>
            <person name="Liu W.-T."/>
            <person name="Yuji S."/>
        </authorList>
    </citation>
    <scope>NUCLEOTIDE SEQUENCE</scope>
    <source>
        <strain evidence="10">FB</strain>
    </source>
</reference>
<keyword evidence="5" id="KW-1015">Disulfide bond</keyword>